<feature type="region of interest" description="Disordered" evidence="1">
    <location>
        <begin position="79"/>
        <end position="101"/>
    </location>
</feature>
<dbReference type="Proteomes" id="UP000313359">
    <property type="component" value="Unassembled WGS sequence"/>
</dbReference>
<evidence type="ECO:0000313" key="3">
    <source>
        <dbReference type="EMBL" id="RPD54044.1"/>
    </source>
</evidence>
<protein>
    <recommendedName>
        <fullName evidence="2">C2H2-type domain-containing protein</fullName>
    </recommendedName>
</protein>
<reference evidence="3" key="1">
    <citation type="journal article" date="2018" name="Genome Biol. Evol.">
        <title>Genomics and development of Lentinus tigrinus, a white-rot wood-decaying mushroom with dimorphic fruiting bodies.</title>
        <authorList>
            <person name="Wu B."/>
            <person name="Xu Z."/>
            <person name="Knudson A."/>
            <person name="Carlson A."/>
            <person name="Chen N."/>
            <person name="Kovaka S."/>
            <person name="LaButti K."/>
            <person name="Lipzen A."/>
            <person name="Pennachio C."/>
            <person name="Riley R."/>
            <person name="Schakwitz W."/>
            <person name="Umezawa K."/>
            <person name="Ohm R.A."/>
            <person name="Grigoriev I.V."/>
            <person name="Nagy L.G."/>
            <person name="Gibbons J."/>
            <person name="Hibbett D."/>
        </authorList>
    </citation>
    <scope>NUCLEOTIDE SEQUENCE [LARGE SCALE GENOMIC DNA]</scope>
    <source>
        <strain evidence="3">ALCF2SS1-6</strain>
    </source>
</reference>
<evidence type="ECO:0000256" key="1">
    <source>
        <dbReference type="SAM" id="MobiDB-lite"/>
    </source>
</evidence>
<dbReference type="InterPro" id="IPR013087">
    <property type="entry name" value="Znf_C2H2_type"/>
</dbReference>
<gene>
    <name evidence="3" type="ORF">L227DRAFT_371538</name>
</gene>
<dbReference type="PROSITE" id="PS00028">
    <property type="entry name" value="ZINC_FINGER_C2H2_1"/>
    <property type="match status" value="1"/>
</dbReference>
<accession>A0A5C2RRV5</accession>
<evidence type="ECO:0000259" key="2">
    <source>
        <dbReference type="PROSITE" id="PS00028"/>
    </source>
</evidence>
<dbReference type="AlphaFoldDB" id="A0A5C2RRV5"/>
<evidence type="ECO:0000313" key="4">
    <source>
        <dbReference type="Proteomes" id="UP000313359"/>
    </source>
</evidence>
<proteinExistence type="predicted"/>
<keyword evidence="4" id="KW-1185">Reference proteome</keyword>
<name>A0A5C2RRV5_9APHY</name>
<dbReference type="EMBL" id="ML122311">
    <property type="protein sequence ID" value="RPD54044.1"/>
    <property type="molecule type" value="Genomic_DNA"/>
</dbReference>
<organism evidence="3 4">
    <name type="scientific">Lentinus tigrinus ALCF2SS1-6</name>
    <dbReference type="NCBI Taxonomy" id="1328759"/>
    <lineage>
        <taxon>Eukaryota</taxon>
        <taxon>Fungi</taxon>
        <taxon>Dikarya</taxon>
        <taxon>Basidiomycota</taxon>
        <taxon>Agaricomycotina</taxon>
        <taxon>Agaricomycetes</taxon>
        <taxon>Polyporales</taxon>
        <taxon>Polyporaceae</taxon>
        <taxon>Lentinus</taxon>
    </lineage>
</organism>
<sequence>MHSTLDFFASIHRNYNDGVSYPDALPRTVFQTNLKCSSGRKRRSVVYGLWSMGVVTSTLRLVAFSTLCREHKTAYSCRRGDEGTSMIPAGPRTGDSSDVTTHSLTGHQCTTSSCARALRYQVYADAHLYLHRERLEILRAVGRRGPCVRIRSSSLLMARLSDQTSSDETS</sequence>
<feature type="domain" description="C2H2-type" evidence="2">
    <location>
        <begin position="109"/>
        <end position="131"/>
    </location>
</feature>